<dbReference type="SUPFAM" id="SSF52833">
    <property type="entry name" value="Thioredoxin-like"/>
    <property type="match status" value="1"/>
</dbReference>
<sequence length="213" mass="22783">MTQTITLRYLFDPLCGWCYGASRSVTQLAKHPAIDLRPMPTGLFAGSEARPMAGFAAQAWANDQRIAKLSGRVFSEEYHRNVLGDTDASLDSTVATRAVISTAEIAPSRVIEVLATIQSARYVDGKDVTSAAVVSDLLTKMDLEDAGARVIAADDDLLHAVDVRTDAARQLMSRFGQQGVPALIATINGTQSVLDSGVLYAGIDRVLTTLNLT</sequence>
<proteinExistence type="predicted"/>
<dbReference type="InterPro" id="IPR036249">
    <property type="entry name" value="Thioredoxin-like_sf"/>
</dbReference>
<comment type="caution">
    <text evidence="1">The sequence shown here is derived from an EMBL/GenBank/DDBJ whole genome shotgun (WGS) entry which is preliminary data.</text>
</comment>
<keyword evidence="2" id="KW-1185">Reference proteome</keyword>
<organism evidence="1 2">
    <name type="scientific">Paramylibacter ulvae</name>
    <dbReference type="NCBI Taxonomy" id="1651968"/>
    <lineage>
        <taxon>Bacteria</taxon>
        <taxon>Pseudomonadati</taxon>
        <taxon>Pseudomonadota</taxon>
        <taxon>Alphaproteobacteria</taxon>
        <taxon>Rhodobacterales</taxon>
        <taxon>Paracoccaceae</taxon>
        <taxon>Paramylibacter</taxon>
    </lineage>
</organism>
<dbReference type="Gene3D" id="3.40.30.10">
    <property type="entry name" value="Glutaredoxin"/>
    <property type="match status" value="1"/>
</dbReference>
<evidence type="ECO:0000313" key="2">
    <source>
        <dbReference type="Proteomes" id="UP000634455"/>
    </source>
</evidence>
<evidence type="ECO:0000313" key="1">
    <source>
        <dbReference type="EMBL" id="GHA43801.1"/>
    </source>
</evidence>
<accession>A0ABQ3CUT1</accession>
<gene>
    <name evidence="1" type="ORF">GCM10008927_05670</name>
</gene>
<protein>
    <submittedName>
        <fullName evidence="1">DsbA family protein</fullName>
    </submittedName>
</protein>
<dbReference type="EMBL" id="BMZF01000001">
    <property type="protein sequence ID" value="GHA43801.1"/>
    <property type="molecule type" value="Genomic_DNA"/>
</dbReference>
<dbReference type="Proteomes" id="UP000634455">
    <property type="component" value="Unassembled WGS sequence"/>
</dbReference>
<dbReference type="CDD" id="cd03025">
    <property type="entry name" value="DsbA_FrnE_like"/>
    <property type="match status" value="1"/>
</dbReference>
<dbReference type="RefSeq" id="WP_189639046.1">
    <property type="nucleotide sequence ID" value="NZ_BMZF01000001.1"/>
</dbReference>
<reference evidence="2" key="1">
    <citation type="journal article" date="2019" name="Int. J. Syst. Evol. Microbiol.">
        <title>The Global Catalogue of Microorganisms (GCM) 10K type strain sequencing project: providing services to taxonomists for standard genome sequencing and annotation.</title>
        <authorList>
            <consortium name="The Broad Institute Genomics Platform"/>
            <consortium name="The Broad Institute Genome Sequencing Center for Infectious Disease"/>
            <person name="Wu L."/>
            <person name="Ma J."/>
        </authorList>
    </citation>
    <scope>NUCLEOTIDE SEQUENCE [LARGE SCALE GENOMIC DNA]</scope>
    <source>
        <strain evidence="2">KCTC 32465</strain>
    </source>
</reference>
<name>A0ABQ3CUT1_9RHOB</name>